<feature type="domain" description="HTH luxR-type" evidence="2">
    <location>
        <begin position="137"/>
        <end position="202"/>
    </location>
</feature>
<dbReference type="EMBL" id="VWXC01000017">
    <property type="protein sequence ID" value="NIG21007.1"/>
    <property type="molecule type" value="Genomic_DNA"/>
</dbReference>
<protein>
    <submittedName>
        <fullName evidence="3">Response regulator transcription factor</fullName>
    </submittedName>
</protein>
<dbReference type="PROSITE" id="PS00622">
    <property type="entry name" value="HTH_LUXR_1"/>
    <property type="match status" value="1"/>
</dbReference>
<dbReference type="PRINTS" id="PR00038">
    <property type="entry name" value="HTHLUXR"/>
</dbReference>
<gene>
    <name evidence="3" type="ORF">F3J37_20225</name>
</gene>
<reference evidence="3 4" key="1">
    <citation type="journal article" date="2019" name="bioRxiv">
        <title>Bacteria contribute to plant secondary compound degradation in a generalist herbivore system.</title>
        <authorList>
            <person name="Francoeur C.B."/>
            <person name="Khadempour L."/>
            <person name="Moreira-Soto R.D."/>
            <person name="Gotting K."/>
            <person name="Book A.J."/>
            <person name="Pinto-Tomas A.A."/>
            <person name="Keefover-Ring K."/>
            <person name="Currie C.R."/>
        </authorList>
    </citation>
    <scope>NUCLEOTIDE SEQUENCE [LARGE SCALE GENOMIC DNA]</scope>
    <source>
        <strain evidence="3">Al-1710</strain>
    </source>
</reference>
<dbReference type="PROSITE" id="PS50043">
    <property type="entry name" value="HTH_LUXR_2"/>
    <property type="match status" value="1"/>
</dbReference>
<dbReference type="CDD" id="cd06170">
    <property type="entry name" value="LuxR_C_like"/>
    <property type="match status" value="1"/>
</dbReference>
<dbReference type="PANTHER" id="PTHR45566:SF1">
    <property type="entry name" value="HTH-TYPE TRANSCRIPTIONAL REGULATOR YHJB-RELATED"/>
    <property type="match status" value="1"/>
</dbReference>
<evidence type="ECO:0000259" key="2">
    <source>
        <dbReference type="PROSITE" id="PS50043"/>
    </source>
</evidence>
<dbReference type="SUPFAM" id="SSF52172">
    <property type="entry name" value="CheY-like"/>
    <property type="match status" value="1"/>
</dbReference>
<comment type="caution">
    <text evidence="3">The sequence shown here is derived from an EMBL/GenBank/DDBJ whole genome shotgun (WGS) entry which is preliminary data.</text>
</comment>
<dbReference type="Pfam" id="PF00196">
    <property type="entry name" value="GerE"/>
    <property type="match status" value="1"/>
</dbReference>
<evidence type="ECO:0000313" key="3">
    <source>
        <dbReference type="EMBL" id="NIG21007.1"/>
    </source>
</evidence>
<keyword evidence="1" id="KW-0238">DNA-binding</keyword>
<dbReference type="InterPro" id="IPR000792">
    <property type="entry name" value="Tscrpt_reg_LuxR_C"/>
</dbReference>
<evidence type="ECO:0000256" key="1">
    <source>
        <dbReference type="ARBA" id="ARBA00023125"/>
    </source>
</evidence>
<proteinExistence type="predicted"/>
<dbReference type="InterPro" id="IPR051015">
    <property type="entry name" value="EvgA-like"/>
</dbReference>
<accession>A0ABX0RTS5</accession>
<dbReference type="RefSeq" id="WP_166935316.1">
    <property type="nucleotide sequence ID" value="NZ_VWXC01000017.1"/>
</dbReference>
<name>A0ABX0RTS5_9GAMM</name>
<dbReference type="InterPro" id="IPR011006">
    <property type="entry name" value="CheY-like_superfamily"/>
</dbReference>
<dbReference type="SMART" id="SM00421">
    <property type="entry name" value="HTH_LUXR"/>
    <property type="match status" value="1"/>
</dbReference>
<dbReference type="SUPFAM" id="SSF46894">
    <property type="entry name" value="C-terminal effector domain of the bipartite response regulators"/>
    <property type="match status" value="1"/>
</dbReference>
<dbReference type="InterPro" id="IPR016032">
    <property type="entry name" value="Sig_transdc_resp-reg_C-effctor"/>
</dbReference>
<sequence length="204" mass="23679">MHVIIYDRQPLIRDVLVPFFQQRHDKVINATGDEDDFIYSTVVFRPHLVVFDPAQLSHASLVKLIRLKRRYADMRIFAYAGDDSVYYLLRSLRLDYQAYMSKACPIEKLSSVLTALANNESVIFRHAKYAYHQRYPDRLIIQSLTNREMQMLRHLAAGKKNKTIAQELDISCKTVSTYKRSIMKKMQTSKISDVVDLAARNGFA</sequence>
<dbReference type="Proteomes" id="UP001515780">
    <property type="component" value="Unassembled WGS sequence"/>
</dbReference>
<dbReference type="PANTHER" id="PTHR45566">
    <property type="entry name" value="HTH-TYPE TRANSCRIPTIONAL REGULATOR YHJB-RELATED"/>
    <property type="match status" value="1"/>
</dbReference>
<dbReference type="Gene3D" id="3.40.50.2300">
    <property type="match status" value="1"/>
</dbReference>
<organism evidence="3 4">
    <name type="scientific">Candidatus Pantoea communis</name>
    <dbReference type="NCBI Taxonomy" id="2608354"/>
    <lineage>
        <taxon>Bacteria</taxon>
        <taxon>Pseudomonadati</taxon>
        <taxon>Pseudomonadota</taxon>
        <taxon>Gammaproteobacteria</taxon>
        <taxon>Enterobacterales</taxon>
        <taxon>Erwiniaceae</taxon>
        <taxon>Pantoea</taxon>
    </lineage>
</organism>
<evidence type="ECO:0000313" key="4">
    <source>
        <dbReference type="Proteomes" id="UP001515780"/>
    </source>
</evidence>
<keyword evidence="4" id="KW-1185">Reference proteome</keyword>